<evidence type="ECO:0000256" key="4">
    <source>
        <dbReference type="ARBA" id="ARBA00022771"/>
    </source>
</evidence>
<dbReference type="PROSITE" id="PS00028">
    <property type="entry name" value="ZINC_FINGER_C2H2_1"/>
    <property type="match status" value="1"/>
</dbReference>
<dbReference type="InterPro" id="IPR013087">
    <property type="entry name" value="Znf_C2H2_type"/>
</dbReference>
<evidence type="ECO:0000256" key="3">
    <source>
        <dbReference type="ARBA" id="ARBA00022737"/>
    </source>
</evidence>
<accession>F4NZB6</accession>
<keyword evidence="8" id="KW-0539">Nucleus</keyword>
<feature type="domain" description="C2H2-type" evidence="10">
    <location>
        <begin position="21"/>
        <end position="46"/>
    </location>
</feature>
<evidence type="ECO:0000256" key="7">
    <source>
        <dbReference type="ARBA" id="ARBA00023163"/>
    </source>
</evidence>
<evidence type="ECO:0000313" key="11">
    <source>
        <dbReference type="EMBL" id="EGF81565.1"/>
    </source>
</evidence>
<keyword evidence="3" id="KW-0677">Repeat</keyword>
<evidence type="ECO:0000256" key="6">
    <source>
        <dbReference type="ARBA" id="ARBA00023015"/>
    </source>
</evidence>
<comment type="subcellular location">
    <subcellularLocation>
        <location evidence="1">Nucleus</location>
    </subcellularLocation>
</comment>
<evidence type="ECO:0000259" key="10">
    <source>
        <dbReference type="PROSITE" id="PS50157"/>
    </source>
</evidence>
<gene>
    <name evidence="11" type="ORF">BATDEDRAFT_10759</name>
</gene>
<dbReference type="Pfam" id="PF00096">
    <property type="entry name" value="zf-C2H2"/>
    <property type="match status" value="1"/>
</dbReference>
<name>F4NZB6_BATDJ</name>
<dbReference type="OMA" id="CLANDQM"/>
<dbReference type="EMBL" id="GL882882">
    <property type="protein sequence ID" value="EGF81565.1"/>
    <property type="molecule type" value="Genomic_DNA"/>
</dbReference>
<evidence type="ECO:0000313" key="12">
    <source>
        <dbReference type="Proteomes" id="UP000007241"/>
    </source>
</evidence>
<dbReference type="RefSeq" id="XP_006677758.1">
    <property type="nucleotide sequence ID" value="XM_006677695.1"/>
</dbReference>
<keyword evidence="7" id="KW-0804">Transcription</keyword>
<proteinExistence type="predicted"/>
<reference evidence="11 12" key="1">
    <citation type="submission" date="2009-12" db="EMBL/GenBank/DDBJ databases">
        <title>The draft genome of Batrachochytrium dendrobatidis.</title>
        <authorList>
            <consortium name="US DOE Joint Genome Institute (JGI-PGF)"/>
            <person name="Kuo A."/>
            <person name="Salamov A."/>
            <person name="Schmutz J."/>
            <person name="Lucas S."/>
            <person name="Pitluck S."/>
            <person name="Rosenblum E."/>
            <person name="Stajich J."/>
            <person name="Eisen M."/>
            <person name="Grigoriev I.V."/>
        </authorList>
    </citation>
    <scope>NUCLEOTIDE SEQUENCE [LARGE SCALE GENOMIC DNA]</scope>
    <source>
        <strain evidence="12">JAM81 / FGSC 10211</strain>
    </source>
</reference>
<dbReference type="GO" id="GO:0005634">
    <property type="term" value="C:nucleus"/>
    <property type="evidence" value="ECO:0007669"/>
    <property type="project" value="UniProtKB-SubCell"/>
</dbReference>
<evidence type="ECO:0000256" key="9">
    <source>
        <dbReference type="PROSITE-ProRule" id="PRU00042"/>
    </source>
</evidence>
<dbReference type="SUPFAM" id="SSF57667">
    <property type="entry name" value="beta-beta-alpha zinc fingers"/>
    <property type="match status" value="1"/>
</dbReference>
<evidence type="ECO:0000256" key="2">
    <source>
        <dbReference type="ARBA" id="ARBA00022723"/>
    </source>
</evidence>
<evidence type="ECO:0000256" key="5">
    <source>
        <dbReference type="ARBA" id="ARBA00022833"/>
    </source>
</evidence>
<dbReference type="GO" id="GO:0008270">
    <property type="term" value="F:zinc ion binding"/>
    <property type="evidence" value="ECO:0007669"/>
    <property type="project" value="UniProtKB-KW"/>
</dbReference>
<dbReference type="AlphaFoldDB" id="F4NZB6"/>
<dbReference type="HOGENOM" id="CLU_002678_42_25_1"/>
<protein>
    <recommendedName>
        <fullName evidence="10">C2H2-type domain-containing protein</fullName>
    </recommendedName>
</protein>
<dbReference type="Proteomes" id="UP000007241">
    <property type="component" value="Unassembled WGS sequence"/>
</dbReference>
<keyword evidence="4 9" id="KW-0863">Zinc-finger</keyword>
<evidence type="ECO:0000256" key="1">
    <source>
        <dbReference type="ARBA" id="ARBA00004123"/>
    </source>
</evidence>
<dbReference type="InParanoid" id="F4NZB6"/>
<sequence length="56" mass="6672">MFNRQEHLTRHLRMHTGERPFLCTFHGCHKTFTRTDNLAAHFKSHTAALRRIKKPS</sequence>
<dbReference type="Gene3D" id="3.30.160.60">
    <property type="entry name" value="Classic Zinc Finger"/>
    <property type="match status" value="2"/>
</dbReference>
<dbReference type="PROSITE" id="PS50157">
    <property type="entry name" value="ZINC_FINGER_C2H2_2"/>
    <property type="match status" value="2"/>
</dbReference>
<dbReference type="OrthoDB" id="6365676at2759"/>
<dbReference type="PANTHER" id="PTHR47428">
    <property type="entry name" value="REGULATORY PROTEIN MIG1-RELATED"/>
    <property type="match status" value="1"/>
</dbReference>
<feature type="non-terminal residue" evidence="11">
    <location>
        <position position="56"/>
    </location>
</feature>
<keyword evidence="5" id="KW-0862">Zinc</keyword>
<keyword evidence="2" id="KW-0479">Metal-binding</keyword>
<dbReference type="InterPro" id="IPR051007">
    <property type="entry name" value="creA/MIG_C2H2-ZnF"/>
</dbReference>
<dbReference type="GeneID" id="18236493"/>
<dbReference type="GO" id="GO:0006355">
    <property type="term" value="P:regulation of DNA-templated transcription"/>
    <property type="evidence" value="ECO:0007669"/>
    <property type="project" value="UniProtKB-ARBA"/>
</dbReference>
<feature type="domain" description="C2H2-type" evidence="10">
    <location>
        <begin position="1"/>
        <end position="20"/>
    </location>
</feature>
<dbReference type="PANTHER" id="PTHR47428:SF1">
    <property type="entry name" value="REGULATORY PROTEIN MIG1-RELATED"/>
    <property type="match status" value="1"/>
</dbReference>
<evidence type="ECO:0000256" key="8">
    <source>
        <dbReference type="ARBA" id="ARBA00023242"/>
    </source>
</evidence>
<dbReference type="FunFam" id="3.30.160.60:FF:002343">
    <property type="entry name" value="Zinc finger protein 33A"/>
    <property type="match status" value="1"/>
</dbReference>
<organism evidence="11 12">
    <name type="scientific">Batrachochytrium dendrobatidis (strain JAM81 / FGSC 10211)</name>
    <name type="common">Frog chytrid fungus</name>
    <dbReference type="NCBI Taxonomy" id="684364"/>
    <lineage>
        <taxon>Eukaryota</taxon>
        <taxon>Fungi</taxon>
        <taxon>Fungi incertae sedis</taxon>
        <taxon>Chytridiomycota</taxon>
        <taxon>Chytridiomycota incertae sedis</taxon>
        <taxon>Chytridiomycetes</taxon>
        <taxon>Rhizophydiales</taxon>
        <taxon>Rhizophydiales incertae sedis</taxon>
        <taxon>Batrachochytrium</taxon>
    </lineage>
</organism>
<keyword evidence="12" id="KW-1185">Reference proteome</keyword>
<keyword evidence="6" id="KW-0805">Transcription regulation</keyword>
<dbReference type="InterPro" id="IPR036236">
    <property type="entry name" value="Znf_C2H2_sf"/>
</dbReference>
<dbReference type="STRING" id="684364.F4NZB6"/>